<evidence type="ECO:0000259" key="10">
    <source>
        <dbReference type="PROSITE" id="PS50862"/>
    </source>
</evidence>
<keyword evidence="12" id="KW-1185">Reference proteome</keyword>
<evidence type="ECO:0000313" key="11">
    <source>
        <dbReference type="EMBL" id="MBC5716272.1"/>
    </source>
</evidence>
<dbReference type="GO" id="GO:0017101">
    <property type="term" value="C:aminoacyl-tRNA synthetase multienzyme complex"/>
    <property type="evidence" value="ECO:0007669"/>
    <property type="project" value="TreeGrafter"/>
</dbReference>
<dbReference type="GO" id="GO:0050560">
    <property type="term" value="F:aspartate-tRNA(Asn) ligase activity"/>
    <property type="evidence" value="ECO:0007669"/>
    <property type="project" value="UniProtKB-EC"/>
</dbReference>
<evidence type="ECO:0000256" key="8">
    <source>
        <dbReference type="ARBA" id="ARBA00023146"/>
    </source>
</evidence>
<dbReference type="InterPro" id="IPR045864">
    <property type="entry name" value="aa-tRNA-synth_II/BPL/LPL"/>
</dbReference>
<dbReference type="InterPro" id="IPR004364">
    <property type="entry name" value="Aa-tRNA-synt_II"/>
</dbReference>
<accession>A0A8J6J359</accession>
<protein>
    <recommendedName>
        <fullName evidence="9">Aspartate--tRNA(Asp/Asn) ligase</fullName>
        <ecNumber evidence="9">6.1.1.23</ecNumber>
    </recommendedName>
    <alternativeName>
        <fullName evidence="9">Aspartyl-tRNA synthetase</fullName>
        <shortName evidence="9">AspRS</shortName>
    </alternativeName>
    <alternativeName>
        <fullName evidence="9">Non-discriminating aspartyl-tRNA synthetase</fullName>
        <shortName evidence="9">ND-AspRS</shortName>
    </alternativeName>
</protein>
<keyword evidence="8 9" id="KW-0030">Aminoacyl-tRNA synthetase</keyword>
<comment type="caution">
    <text evidence="11">The sequence shown here is derived from an EMBL/GenBank/DDBJ whole genome shotgun (WGS) entry which is preliminary data.</text>
</comment>
<dbReference type="SUPFAM" id="SSF50249">
    <property type="entry name" value="Nucleic acid-binding proteins"/>
    <property type="match status" value="1"/>
</dbReference>
<feature type="binding site" evidence="9">
    <location>
        <begin position="213"/>
        <end position="215"/>
    </location>
    <ligand>
        <name>ATP</name>
        <dbReference type="ChEBI" id="CHEBI:30616"/>
    </ligand>
</feature>
<dbReference type="GO" id="GO:0005524">
    <property type="term" value="F:ATP binding"/>
    <property type="evidence" value="ECO:0007669"/>
    <property type="project" value="UniProtKB-UniRule"/>
</dbReference>
<comment type="subunit">
    <text evidence="9">Homodimer.</text>
</comment>
<keyword evidence="4 9" id="KW-0436">Ligase</keyword>
<evidence type="ECO:0000256" key="7">
    <source>
        <dbReference type="ARBA" id="ARBA00022917"/>
    </source>
</evidence>
<feature type="binding site" evidence="9">
    <location>
        <position position="170"/>
    </location>
    <ligand>
        <name>L-aspartate</name>
        <dbReference type="ChEBI" id="CHEBI:29991"/>
    </ligand>
</feature>
<evidence type="ECO:0000256" key="5">
    <source>
        <dbReference type="ARBA" id="ARBA00022741"/>
    </source>
</evidence>
<dbReference type="HAMAP" id="MF_02075">
    <property type="entry name" value="Asp_tRNA_synth_type2"/>
    <property type="match status" value="1"/>
</dbReference>
<dbReference type="InterPro" id="IPR006195">
    <property type="entry name" value="aa-tRNA-synth_II"/>
</dbReference>
<dbReference type="PROSITE" id="PS50862">
    <property type="entry name" value="AA_TRNA_LIGASE_II"/>
    <property type="match status" value="1"/>
</dbReference>
<comment type="similarity">
    <text evidence="2 9">Belongs to the class-II aminoacyl-tRNA synthetase family. Type 2 subfamily.</text>
</comment>
<dbReference type="Gene3D" id="3.30.930.10">
    <property type="entry name" value="Bira Bifunctional Protein, Domain 2"/>
    <property type="match status" value="1"/>
</dbReference>
<evidence type="ECO:0000256" key="3">
    <source>
        <dbReference type="ARBA" id="ARBA00022490"/>
    </source>
</evidence>
<comment type="subcellular location">
    <subcellularLocation>
        <location evidence="1 9">Cytoplasm</location>
    </subcellularLocation>
</comment>
<comment type="function">
    <text evidence="9">Aspartyl-tRNA synthetase with relaxed tRNA specificity since it is able to aspartylate not only its cognate tRNA(Asp) but also tRNA(Asn). Reaction proceeds in two steps: L-aspartate is first activated by ATP to form Asp-AMP and then transferred to the acceptor end of tRNA(Asp/Asn).</text>
</comment>
<feature type="binding site" evidence="9">
    <location>
        <begin position="408"/>
        <end position="411"/>
    </location>
    <ligand>
        <name>ATP</name>
        <dbReference type="ChEBI" id="CHEBI:30616"/>
    </ligand>
</feature>
<keyword evidence="6 9" id="KW-0067">ATP-binding</keyword>
<dbReference type="PANTHER" id="PTHR43450">
    <property type="entry name" value="ASPARTYL-TRNA SYNTHETASE"/>
    <property type="match status" value="1"/>
</dbReference>
<dbReference type="InterPro" id="IPR002312">
    <property type="entry name" value="Asp/Asn-tRNA-synth_IIb"/>
</dbReference>
<reference evidence="11" key="1">
    <citation type="submission" date="2020-08" db="EMBL/GenBank/DDBJ databases">
        <title>Genome public.</title>
        <authorList>
            <person name="Liu C."/>
            <person name="Sun Q."/>
        </authorList>
    </citation>
    <scope>NUCLEOTIDE SEQUENCE</scope>
    <source>
        <strain evidence="11">BX5</strain>
    </source>
</reference>
<evidence type="ECO:0000256" key="6">
    <source>
        <dbReference type="ARBA" id="ARBA00022840"/>
    </source>
</evidence>
<evidence type="ECO:0000256" key="2">
    <source>
        <dbReference type="ARBA" id="ARBA00005312"/>
    </source>
</evidence>
<feature type="site" description="Important for tRNA non-discrimination" evidence="9">
    <location>
        <position position="84"/>
    </location>
</feature>
<dbReference type="GO" id="GO:0004815">
    <property type="term" value="F:aspartate-tRNA ligase activity"/>
    <property type="evidence" value="ECO:0007669"/>
    <property type="project" value="UniProtKB-UniRule"/>
</dbReference>
<name>A0A8J6J359_9FIRM</name>
<dbReference type="PRINTS" id="PR01042">
    <property type="entry name" value="TRNASYNTHASP"/>
</dbReference>
<evidence type="ECO:0000313" key="12">
    <source>
        <dbReference type="Proteomes" id="UP000602260"/>
    </source>
</evidence>
<dbReference type="GO" id="GO:0005829">
    <property type="term" value="C:cytosol"/>
    <property type="evidence" value="ECO:0007669"/>
    <property type="project" value="TreeGrafter"/>
</dbReference>
<dbReference type="Proteomes" id="UP000602260">
    <property type="component" value="Unassembled WGS sequence"/>
</dbReference>
<keyword evidence="3 9" id="KW-0963">Cytoplasm</keyword>
<organism evidence="11 12">
    <name type="scientific">Flintibacter faecis</name>
    <dbReference type="NCBI Taxonomy" id="2763047"/>
    <lineage>
        <taxon>Bacteria</taxon>
        <taxon>Bacillati</taxon>
        <taxon>Bacillota</taxon>
        <taxon>Clostridia</taxon>
        <taxon>Eubacteriales</taxon>
        <taxon>Flintibacter</taxon>
    </lineage>
</organism>
<proteinExistence type="inferred from homology"/>
<dbReference type="CDD" id="cd00776">
    <property type="entry name" value="AsxRS_core"/>
    <property type="match status" value="1"/>
</dbReference>
<dbReference type="NCBIfam" id="TIGR00458">
    <property type="entry name" value="aspS_nondisc"/>
    <property type="match status" value="1"/>
</dbReference>
<dbReference type="GO" id="GO:0006422">
    <property type="term" value="P:aspartyl-tRNA aminoacylation"/>
    <property type="evidence" value="ECO:0007669"/>
    <property type="project" value="UniProtKB-UniRule"/>
</dbReference>
<evidence type="ECO:0000256" key="1">
    <source>
        <dbReference type="ARBA" id="ARBA00004496"/>
    </source>
</evidence>
<feature type="binding site" evidence="9">
    <location>
        <position position="360"/>
    </location>
    <ligand>
        <name>ATP</name>
        <dbReference type="ChEBI" id="CHEBI:30616"/>
    </ligand>
</feature>
<dbReference type="GO" id="GO:0016740">
    <property type="term" value="F:transferase activity"/>
    <property type="evidence" value="ECO:0007669"/>
    <property type="project" value="UniProtKB-ARBA"/>
</dbReference>
<sequence>MEFVTGTPKKSMSKQDLAALVGQTVTLDGMVHALRPLGGVTFLTLRLPDGAVQCVAAPELLPGDLCEECAVTLTGQAAAERRAPGGMEVRLTGLEVLSRPAQPMPVPVSKGRLKLNLDTELGLRPVVLRALKERAVFKIQEGLSRAFREYLTGQGFTEVHTPKIVHAGAEGGSNIFRLDYFGRKAFLAQSPQFYKQTMVGVFQRVFEVAPVFRAEKHSTPRHLNEYTSLDFEMGFIRSFQDVMDMEAGFLQYAMALLARDYADDLALLGVTLPQADKIPAVRFDEAKRLAAEKYGRPIRDPYDLEPEEEHNIGRYFKEEYGADFVFVTHYPAKKRPFYAMDDPADPKYTLSFDLLFRGMEVTTGGQRIHDYAQQVAKMEAKGMDPAEFDSYLMIHKHGMPPHGGLGIGLERLTAQLCGLDNVRRASLFPRDLSRLEP</sequence>
<feature type="region of interest" description="Aspartate" evidence="9">
    <location>
        <begin position="192"/>
        <end position="195"/>
    </location>
</feature>
<dbReference type="PANTHER" id="PTHR43450:SF1">
    <property type="entry name" value="ASPARTATE--TRNA LIGASE, CYTOPLASMIC"/>
    <property type="match status" value="1"/>
</dbReference>
<feature type="domain" description="Aminoacyl-transfer RNA synthetases class-II family profile" evidence="10">
    <location>
        <begin position="137"/>
        <end position="429"/>
    </location>
</feature>
<dbReference type="EMBL" id="JACOPN010000002">
    <property type="protein sequence ID" value="MBC5716272.1"/>
    <property type="molecule type" value="Genomic_DNA"/>
</dbReference>
<comment type="catalytic activity">
    <reaction evidence="9">
        <text>tRNA(Asx) + L-aspartate + ATP = L-aspartyl-tRNA(Asx) + AMP + diphosphate</text>
        <dbReference type="Rhea" id="RHEA:18349"/>
        <dbReference type="Rhea" id="RHEA-COMP:9710"/>
        <dbReference type="Rhea" id="RHEA-COMP:9711"/>
        <dbReference type="ChEBI" id="CHEBI:29991"/>
        <dbReference type="ChEBI" id="CHEBI:30616"/>
        <dbReference type="ChEBI" id="CHEBI:33019"/>
        <dbReference type="ChEBI" id="CHEBI:78442"/>
        <dbReference type="ChEBI" id="CHEBI:78516"/>
        <dbReference type="ChEBI" id="CHEBI:456215"/>
        <dbReference type="EC" id="6.1.1.23"/>
    </reaction>
</comment>
<dbReference type="RefSeq" id="WP_186877758.1">
    <property type="nucleotide sequence ID" value="NZ_JACOPN010000002.1"/>
</dbReference>
<evidence type="ECO:0000256" key="9">
    <source>
        <dbReference type="HAMAP-Rule" id="MF_02075"/>
    </source>
</evidence>
<keyword evidence="7 9" id="KW-0648">Protein biosynthesis</keyword>
<feature type="binding site" evidence="9">
    <location>
        <begin position="221"/>
        <end position="223"/>
    </location>
    <ligand>
        <name>ATP</name>
        <dbReference type="ChEBI" id="CHEBI:30616"/>
    </ligand>
</feature>
<dbReference type="InterPro" id="IPR012340">
    <property type="entry name" value="NA-bd_OB-fold"/>
</dbReference>
<dbReference type="Gene3D" id="2.40.50.140">
    <property type="entry name" value="Nucleic acid-binding proteins"/>
    <property type="match status" value="1"/>
</dbReference>
<dbReference type="GO" id="GO:0003723">
    <property type="term" value="F:RNA binding"/>
    <property type="evidence" value="ECO:0007669"/>
    <property type="project" value="TreeGrafter"/>
</dbReference>
<dbReference type="FunFam" id="3.30.930.10:FF:000038">
    <property type="entry name" value="Aspartate--tRNA ligase"/>
    <property type="match status" value="1"/>
</dbReference>
<dbReference type="InterPro" id="IPR004523">
    <property type="entry name" value="Asp-tRNA_synthase_2"/>
</dbReference>
<feature type="binding site" evidence="9">
    <location>
        <position position="213"/>
    </location>
    <ligand>
        <name>L-aspartate</name>
        <dbReference type="ChEBI" id="CHEBI:29991"/>
    </ligand>
</feature>
<feature type="binding site" evidence="9">
    <location>
        <position position="363"/>
    </location>
    <ligand>
        <name>L-aspartate</name>
        <dbReference type="ChEBI" id="CHEBI:29991"/>
    </ligand>
</feature>
<dbReference type="SUPFAM" id="SSF55681">
    <property type="entry name" value="Class II aaRS and biotin synthetases"/>
    <property type="match status" value="1"/>
</dbReference>
<dbReference type="GO" id="GO:0140096">
    <property type="term" value="F:catalytic activity, acting on a protein"/>
    <property type="evidence" value="ECO:0007669"/>
    <property type="project" value="UniProtKB-ARBA"/>
</dbReference>
<dbReference type="AlphaFoldDB" id="A0A8J6J359"/>
<dbReference type="EC" id="6.1.1.23" evidence="9"/>
<evidence type="ECO:0000256" key="4">
    <source>
        <dbReference type="ARBA" id="ARBA00022598"/>
    </source>
</evidence>
<gene>
    <name evidence="9 11" type="primary">aspS</name>
    <name evidence="11" type="ORF">H8S55_02865</name>
</gene>
<feature type="binding site" evidence="9">
    <location>
        <position position="367"/>
    </location>
    <ligand>
        <name>L-aspartate</name>
        <dbReference type="ChEBI" id="CHEBI:29991"/>
    </ligand>
</feature>
<keyword evidence="5 9" id="KW-0547">Nucleotide-binding</keyword>
<dbReference type="Pfam" id="PF00152">
    <property type="entry name" value="tRNA-synt_2"/>
    <property type="match status" value="1"/>
</dbReference>
<dbReference type="NCBIfam" id="NF003483">
    <property type="entry name" value="PRK05159.1"/>
    <property type="match status" value="1"/>
</dbReference>